<reference evidence="2 3" key="1">
    <citation type="journal article" date="2022" name="Plant J.">
        <title>Strategies of tolerance reflected in two North American maple genomes.</title>
        <authorList>
            <person name="McEvoy S.L."/>
            <person name="Sezen U.U."/>
            <person name="Trouern-Trend A."/>
            <person name="McMahon S.M."/>
            <person name="Schaberg P.G."/>
            <person name="Yang J."/>
            <person name="Wegrzyn J.L."/>
            <person name="Swenson N.G."/>
        </authorList>
    </citation>
    <scope>NUCLEOTIDE SEQUENCE [LARGE SCALE GENOMIC DNA]</scope>
    <source>
        <strain evidence="2">91603</strain>
    </source>
</reference>
<dbReference type="EMBL" id="JAJSOW010000002">
    <property type="protein sequence ID" value="KAI9199100.1"/>
    <property type="molecule type" value="Genomic_DNA"/>
</dbReference>
<feature type="compositionally biased region" description="Basic residues" evidence="1">
    <location>
        <begin position="43"/>
        <end position="53"/>
    </location>
</feature>
<sequence>MAGFNGEDGQNMIGFTVGGGRWRKKRTGDNRWSRSASPELRSWRRKFEKKKKKSGEASGPDRRGQSSGLKGGNHRRRRRMKTQPEVLEASRNLQEEIAKVIKAGKILCFDFNGRENDMVEKIVMRIKAGTFGQLEGIMLSNNK</sequence>
<evidence type="ECO:0000313" key="2">
    <source>
        <dbReference type="EMBL" id="KAI9199100.1"/>
    </source>
</evidence>
<evidence type="ECO:0000313" key="3">
    <source>
        <dbReference type="Proteomes" id="UP001064489"/>
    </source>
</evidence>
<protein>
    <submittedName>
        <fullName evidence="2">Uncharacterized protein</fullName>
    </submittedName>
</protein>
<dbReference type="Proteomes" id="UP001064489">
    <property type="component" value="Chromosome 13"/>
</dbReference>
<proteinExistence type="predicted"/>
<feature type="compositionally biased region" description="Basic residues" evidence="1">
    <location>
        <begin position="72"/>
        <end position="81"/>
    </location>
</feature>
<accession>A0AAD5P4W3</accession>
<dbReference type="AlphaFoldDB" id="A0AAD5P4W3"/>
<gene>
    <name evidence="2" type="ORF">LWI28_027524</name>
</gene>
<comment type="caution">
    <text evidence="2">The sequence shown here is derived from an EMBL/GenBank/DDBJ whole genome shotgun (WGS) entry which is preliminary data.</text>
</comment>
<name>A0AAD5P4W3_ACENE</name>
<keyword evidence="3" id="KW-1185">Reference proteome</keyword>
<organism evidence="2 3">
    <name type="scientific">Acer negundo</name>
    <name type="common">Box elder</name>
    <dbReference type="NCBI Taxonomy" id="4023"/>
    <lineage>
        <taxon>Eukaryota</taxon>
        <taxon>Viridiplantae</taxon>
        <taxon>Streptophyta</taxon>
        <taxon>Embryophyta</taxon>
        <taxon>Tracheophyta</taxon>
        <taxon>Spermatophyta</taxon>
        <taxon>Magnoliopsida</taxon>
        <taxon>eudicotyledons</taxon>
        <taxon>Gunneridae</taxon>
        <taxon>Pentapetalae</taxon>
        <taxon>rosids</taxon>
        <taxon>malvids</taxon>
        <taxon>Sapindales</taxon>
        <taxon>Sapindaceae</taxon>
        <taxon>Hippocastanoideae</taxon>
        <taxon>Acereae</taxon>
        <taxon>Acer</taxon>
    </lineage>
</organism>
<evidence type="ECO:0000256" key="1">
    <source>
        <dbReference type="SAM" id="MobiDB-lite"/>
    </source>
</evidence>
<feature type="region of interest" description="Disordered" evidence="1">
    <location>
        <begin position="1"/>
        <end position="87"/>
    </location>
</feature>